<sequence length="174" mass="19345">MGSKVTGLKELQASLKKIARQTVPKAAAQAIRTVGRQAMNKAVKSVAAEIGVNQKTIKGRAKMTAKPTPSRLQATIKVNRTHMPMIRILERKSNRLSVSKGSIRVGKHTVQRGFRQRLANGRTHIMFRQGRKRYGIDVAKVPLSQPLTQAFEQELKKYPEQVQAELAKQLAGKL</sequence>
<name>A0A378NEQ2_MANHA</name>
<evidence type="ECO:0000313" key="2">
    <source>
        <dbReference type="Proteomes" id="UP000254031"/>
    </source>
</evidence>
<protein>
    <submittedName>
        <fullName evidence="1">Prophage minor tail protein Z (GPZ)</fullName>
    </submittedName>
</protein>
<proteinExistence type="predicted"/>
<evidence type="ECO:0000313" key="1">
    <source>
        <dbReference type="EMBL" id="STY66903.1"/>
    </source>
</evidence>
<dbReference type="AlphaFoldDB" id="A0A378NEQ2"/>
<reference evidence="1 2" key="1">
    <citation type="submission" date="2018-06" db="EMBL/GenBank/DDBJ databases">
        <authorList>
            <consortium name="Pathogen Informatics"/>
            <person name="Doyle S."/>
        </authorList>
    </citation>
    <scope>NUCLEOTIDE SEQUENCE [LARGE SCALE GENOMIC DNA]</scope>
    <source>
        <strain evidence="1 2">NCTC9380</strain>
    </source>
</reference>
<gene>
    <name evidence="1" type="ORF">NCTC9380_02234</name>
</gene>
<organism evidence="1 2">
    <name type="scientific">Mannheimia haemolytica</name>
    <name type="common">Pasteurella haemolytica</name>
    <dbReference type="NCBI Taxonomy" id="75985"/>
    <lineage>
        <taxon>Bacteria</taxon>
        <taxon>Pseudomonadati</taxon>
        <taxon>Pseudomonadota</taxon>
        <taxon>Gammaproteobacteria</taxon>
        <taxon>Pasteurellales</taxon>
        <taxon>Pasteurellaceae</taxon>
        <taxon>Mannheimia</taxon>
    </lineage>
</organism>
<dbReference type="EMBL" id="UGPL01000006">
    <property type="protein sequence ID" value="STY66903.1"/>
    <property type="molecule type" value="Genomic_DNA"/>
</dbReference>
<dbReference type="Proteomes" id="UP000254031">
    <property type="component" value="Unassembled WGS sequence"/>
</dbReference>
<dbReference type="InterPro" id="IPR010633">
    <property type="entry name" value="Phage_lambda_GpZ"/>
</dbReference>
<dbReference type="Pfam" id="PF06763">
    <property type="entry name" value="Minor_tail_Z"/>
    <property type="match status" value="1"/>
</dbReference>
<dbReference type="RefSeq" id="WP_020824206.1">
    <property type="nucleotide sequence ID" value="NZ_CP017484.1"/>
</dbReference>
<accession>A0A378NEQ2</accession>